<dbReference type="EMBL" id="CYKH01000202">
    <property type="protein sequence ID" value="CUE83020.1"/>
    <property type="molecule type" value="Genomic_DNA"/>
</dbReference>
<dbReference type="PROSITE" id="PS52002">
    <property type="entry name" value="SM"/>
    <property type="match status" value="1"/>
</dbReference>
<comment type="subcellular location">
    <subcellularLocation>
        <location evidence="1">Nucleus</location>
    </subcellularLocation>
</comment>
<dbReference type="InterPro" id="IPR010920">
    <property type="entry name" value="LSM_dom_sf"/>
</dbReference>
<evidence type="ECO:0000256" key="1">
    <source>
        <dbReference type="ARBA" id="ARBA00004123"/>
    </source>
</evidence>
<keyword evidence="3" id="KW-0687">Ribonucleoprotein</keyword>
<dbReference type="SUPFAM" id="SSF50182">
    <property type="entry name" value="Sm-like ribonucleoproteins"/>
    <property type="match status" value="1"/>
</dbReference>
<dbReference type="GO" id="GO:0005634">
    <property type="term" value="C:nucleus"/>
    <property type="evidence" value="ECO:0007669"/>
    <property type="project" value="UniProtKB-SubCell"/>
</dbReference>
<feature type="domain" description="Sm" evidence="4">
    <location>
        <begin position="5"/>
        <end position="77"/>
    </location>
</feature>
<reference evidence="6" key="1">
    <citation type="submission" date="2015-09" db="EMBL/GenBank/DDBJ databases">
        <authorList>
            <consortium name="Pathogen Informatics"/>
        </authorList>
    </citation>
    <scope>NUCLEOTIDE SEQUENCE [LARGE SCALE GENOMIC DNA]</scope>
    <source>
        <strain evidence="6">Lake Konstanz</strain>
    </source>
</reference>
<dbReference type="SMART" id="SM00651">
    <property type="entry name" value="Sm"/>
    <property type="match status" value="1"/>
</dbReference>
<sequence>MPFLNMVTFLQQLRNETVEIELKNGSLVTGTVTGVDANMNTYLSNVKVVAKGKNTVTFPELTVRGGTIRYYKIGADFEKYLDRCTKKIQQQQQAASASSTA</sequence>
<dbReference type="InterPro" id="IPR027141">
    <property type="entry name" value="LSm4/Sm_D1/D3"/>
</dbReference>
<dbReference type="Proteomes" id="UP000051952">
    <property type="component" value="Unassembled WGS sequence"/>
</dbReference>
<gene>
    <name evidence="5" type="ORF">BSAL_56675</name>
</gene>
<dbReference type="GO" id="GO:0003723">
    <property type="term" value="F:RNA binding"/>
    <property type="evidence" value="ECO:0007669"/>
    <property type="project" value="InterPro"/>
</dbReference>
<dbReference type="InterPro" id="IPR047575">
    <property type="entry name" value="Sm"/>
</dbReference>
<evidence type="ECO:0000256" key="3">
    <source>
        <dbReference type="ARBA" id="ARBA00023274"/>
    </source>
</evidence>
<evidence type="ECO:0000313" key="6">
    <source>
        <dbReference type="Proteomes" id="UP000051952"/>
    </source>
</evidence>
<keyword evidence="2" id="KW-0539">Nucleus</keyword>
<evidence type="ECO:0000256" key="2">
    <source>
        <dbReference type="ARBA" id="ARBA00023242"/>
    </source>
</evidence>
<evidence type="ECO:0000313" key="5">
    <source>
        <dbReference type="EMBL" id="CUE83020.1"/>
    </source>
</evidence>
<organism evidence="5 6">
    <name type="scientific">Bodo saltans</name>
    <name type="common">Flagellated protozoan</name>
    <dbReference type="NCBI Taxonomy" id="75058"/>
    <lineage>
        <taxon>Eukaryota</taxon>
        <taxon>Discoba</taxon>
        <taxon>Euglenozoa</taxon>
        <taxon>Kinetoplastea</taxon>
        <taxon>Metakinetoplastina</taxon>
        <taxon>Eubodonida</taxon>
        <taxon>Bodonidae</taxon>
        <taxon>Bodo</taxon>
    </lineage>
</organism>
<dbReference type="GO" id="GO:0006396">
    <property type="term" value="P:RNA processing"/>
    <property type="evidence" value="ECO:0007669"/>
    <property type="project" value="InterPro"/>
</dbReference>
<dbReference type="Pfam" id="PF01423">
    <property type="entry name" value="LSM"/>
    <property type="match status" value="1"/>
</dbReference>
<dbReference type="OrthoDB" id="9626941at2759"/>
<name>A0A0S4INN2_BODSA</name>
<proteinExistence type="predicted"/>
<dbReference type="GO" id="GO:1990904">
    <property type="term" value="C:ribonucleoprotein complex"/>
    <property type="evidence" value="ECO:0007669"/>
    <property type="project" value="UniProtKB-KW"/>
</dbReference>
<evidence type="ECO:0000259" key="4">
    <source>
        <dbReference type="PROSITE" id="PS52002"/>
    </source>
</evidence>
<keyword evidence="6" id="KW-1185">Reference proteome</keyword>
<dbReference type="InterPro" id="IPR001163">
    <property type="entry name" value="Sm_dom_euk/arc"/>
</dbReference>
<dbReference type="PANTHER" id="PTHR23338">
    <property type="entry name" value="SMALL NUCLEAR RIBONUCLEOPROTEIN SM"/>
    <property type="match status" value="1"/>
</dbReference>
<dbReference type="VEuPathDB" id="TriTrypDB:BSAL_56675"/>
<dbReference type="Gene3D" id="2.30.30.100">
    <property type="match status" value="1"/>
</dbReference>
<dbReference type="AlphaFoldDB" id="A0A0S4INN2"/>
<protein>
    <submittedName>
        <fullName evidence="5">RNA-binding (LSM) protein, putative</fullName>
    </submittedName>
</protein>
<accession>A0A0S4INN2</accession>